<keyword evidence="7" id="KW-0408">Iron</keyword>
<evidence type="ECO:0000313" key="12">
    <source>
        <dbReference type="EMBL" id="QES89055.1"/>
    </source>
</evidence>
<evidence type="ECO:0000259" key="11">
    <source>
        <dbReference type="Pfam" id="PF00266"/>
    </source>
</evidence>
<dbReference type="Gene3D" id="1.10.260.50">
    <property type="match status" value="1"/>
</dbReference>
<dbReference type="PANTHER" id="PTHR11601">
    <property type="entry name" value="CYSTEINE DESULFURYLASE FAMILY MEMBER"/>
    <property type="match status" value="1"/>
</dbReference>
<dbReference type="InterPro" id="IPR015422">
    <property type="entry name" value="PyrdxlP-dep_Trfase_small"/>
</dbReference>
<dbReference type="InterPro" id="IPR015421">
    <property type="entry name" value="PyrdxlP-dep_Trfase_major"/>
</dbReference>
<dbReference type="PROSITE" id="PS00595">
    <property type="entry name" value="AA_TRANSFER_CLASS_5"/>
    <property type="match status" value="1"/>
</dbReference>
<keyword evidence="5" id="KW-0479">Metal-binding</keyword>
<dbReference type="KEGG" id="arac:E0W69_010430"/>
<evidence type="ECO:0000256" key="1">
    <source>
        <dbReference type="ARBA" id="ARBA00001933"/>
    </source>
</evidence>
<comment type="similarity">
    <text evidence="2">Belongs to the class-V pyridoxal-phosphate-dependent aminotransferase family. NifS/IscS subfamily.</text>
</comment>
<comment type="cofactor">
    <cofactor evidence="1 10">
        <name>pyridoxal 5'-phosphate</name>
        <dbReference type="ChEBI" id="CHEBI:597326"/>
    </cofactor>
</comment>
<evidence type="ECO:0000256" key="4">
    <source>
        <dbReference type="ARBA" id="ARBA00022679"/>
    </source>
</evidence>
<dbReference type="RefSeq" id="WP_131330001.1">
    <property type="nucleotide sequence ID" value="NZ_CP044016.1"/>
</dbReference>
<dbReference type="PIRSF" id="PIRSF005572">
    <property type="entry name" value="NifS"/>
    <property type="match status" value="1"/>
</dbReference>
<evidence type="ECO:0000313" key="13">
    <source>
        <dbReference type="Proteomes" id="UP000292424"/>
    </source>
</evidence>
<evidence type="ECO:0000256" key="9">
    <source>
        <dbReference type="ARBA" id="ARBA00050776"/>
    </source>
</evidence>
<dbReference type="GO" id="GO:0046872">
    <property type="term" value="F:metal ion binding"/>
    <property type="evidence" value="ECO:0007669"/>
    <property type="project" value="UniProtKB-KW"/>
</dbReference>
<dbReference type="AlphaFoldDB" id="A0A5P2G0U7"/>
<reference evidence="12 13" key="1">
    <citation type="submission" date="2019-09" db="EMBL/GenBank/DDBJ databases">
        <title>Complete genome sequence of Arachidicoccus sp. B3-10 isolated from apple orchard soil.</title>
        <authorList>
            <person name="Kim H.S."/>
            <person name="Han K.-I."/>
            <person name="Suh M.K."/>
            <person name="Lee K.C."/>
            <person name="Eom M.K."/>
            <person name="Kim J.-S."/>
            <person name="Kang S.W."/>
            <person name="Sin Y."/>
            <person name="Lee J.-S."/>
        </authorList>
    </citation>
    <scope>NUCLEOTIDE SEQUENCE [LARGE SCALE GENOMIC DNA]</scope>
    <source>
        <strain evidence="12 13">B3-10</strain>
    </source>
</reference>
<protein>
    <recommendedName>
        <fullName evidence="3">cysteine desulfurase</fullName>
        <ecNumber evidence="3">2.8.1.7</ecNumber>
    </recommendedName>
</protein>
<evidence type="ECO:0000256" key="7">
    <source>
        <dbReference type="ARBA" id="ARBA00023004"/>
    </source>
</evidence>
<dbReference type="Proteomes" id="UP000292424">
    <property type="component" value="Chromosome"/>
</dbReference>
<evidence type="ECO:0000256" key="6">
    <source>
        <dbReference type="ARBA" id="ARBA00022898"/>
    </source>
</evidence>
<dbReference type="InterPro" id="IPR000192">
    <property type="entry name" value="Aminotrans_V_dom"/>
</dbReference>
<comment type="catalytic activity">
    <reaction evidence="9">
        <text>(sulfur carrier)-H + L-cysteine = (sulfur carrier)-SH + L-alanine</text>
        <dbReference type="Rhea" id="RHEA:43892"/>
        <dbReference type="Rhea" id="RHEA-COMP:14737"/>
        <dbReference type="Rhea" id="RHEA-COMP:14739"/>
        <dbReference type="ChEBI" id="CHEBI:29917"/>
        <dbReference type="ChEBI" id="CHEBI:35235"/>
        <dbReference type="ChEBI" id="CHEBI:57972"/>
        <dbReference type="ChEBI" id="CHEBI:64428"/>
        <dbReference type="EC" id="2.8.1.7"/>
    </reaction>
</comment>
<dbReference type="EC" id="2.8.1.7" evidence="3"/>
<feature type="domain" description="Aminotransferase class V" evidence="11">
    <location>
        <begin position="7"/>
        <end position="369"/>
    </location>
</feature>
<dbReference type="SUPFAM" id="SSF53383">
    <property type="entry name" value="PLP-dependent transferases"/>
    <property type="match status" value="1"/>
</dbReference>
<evidence type="ECO:0000256" key="2">
    <source>
        <dbReference type="ARBA" id="ARBA00006490"/>
    </source>
</evidence>
<evidence type="ECO:0000256" key="3">
    <source>
        <dbReference type="ARBA" id="ARBA00012239"/>
    </source>
</evidence>
<dbReference type="OrthoDB" id="9804366at2"/>
<dbReference type="Gene3D" id="3.40.640.10">
    <property type="entry name" value="Type I PLP-dependent aspartate aminotransferase-like (Major domain)"/>
    <property type="match status" value="1"/>
</dbReference>
<gene>
    <name evidence="12" type="ORF">E0W69_010430</name>
</gene>
<dbReference type="Gene3D" id="3.90.1150.10">
    <property type="entry name" value="Aspartate Aminotransferase, domain 1"/>
    <property type="match status" value="1"/>
</dbReference>
<dbReference type="InterPro" id="IPR020578">
    <property type="entry name" value="Aminotrans_V_PyrdxlP_BS"/>
</dbReference>
<dbReference type="PANTHER" id="PTHR11601:SF34">
    <property type="entry name" value="CYSTEINE DESULFURASE"/>
    <property type="match status" value="1"/>
</dbReference>
<sequence length="378" mass="41879">MTSGNRIYLDNAATTPLSKEVLEAMMPYLTEKFGNPSSIYSYGRETRLPIENARKQVAKIIHAHPGEIFFTSCGTESSNTAIQESIVNLNCKHIITSPIEHHATLYTTEYLAKMGKVTLDFVKLLPNGHVDLEDLEKLLAESKERSLVSLMHANNEIGNLLDVDRVSALCQKYDAIFHCDTVQTMGHLKLDVSKTHFDFITCSAHKFHGPKGVGFLYINENIKIDPFIHGGSQERNMRAGTENIYGIVGLAKALEIADAALEEESTYIQDLKSYMAEELKKAIPSVNFNGDTLGNSLYTVLSISLPKTEKSEMMLFNLDIHNICVSGGSACTSGADQGSHVIRAINNDPNIVPLRFSFSKYNTKEEIDTVVKTLKTLL</sequence>
<keyword evidence="6" id="KW-0663">Pyridoxal phosphate</keyword>
<organism evidence="12 13">
    <name type="scientific">Rhizosphaericola mali</name>
    <dbReference type="NCBI Taxonomy" id="2545455"/>
    <lineage>
        <taxon>Bacteria</taxon>
        <taxon>Pseudomonadati</taxon>
        <taxon>Bacteroidota</taxon>
        <taxon>Chitinophagia</taxon>
        <taxon>Chitinophagales</taxon>
        <taxon>Chitinophagaceae</taxon>
        <taxon>Rhizosphaericola</taxon>
    </lineage>
</organism>
<evidence type="ECO:0000256" key="5">
    <source>
        <dbReference type="ARBA" id="ARBA00022723"/>
    </source>
</evidence>
<dbReference type="Pfam" id="PF00266">
    <property type="entry name" value="Aminotran_5"/>
    <property type="match status" value="1"/>
</dbReference>
<dbReference type="GO" id="GO:0051536">
    <property type="term" value="F:iron-sulfur cluster binding"/>
    <property type="evidence" value="ECO:0007669"/>
    <property type="project" value="UniProtKB-KW"/>
</dbReference>
<keyword evidence="8" id="KW-0411">Iron-sulfur</keyword>
<evidence type="ECO:0000256" key="10">
    <source>
        <dbReference type="RuleBase" id="RU004504"/>
    </source>
</evidence>
<name>A0A5P2G0U7_9BACT</name>
<accession>A0A5P2G0U7</accession>
<keyword evidence="13" id="KW-1185">Reference proteome</keyword>
<dbReference type="GO" id="GO:0031071">
    <property type="term" value="F:cysteine desulfurase activity"/>
    <property type="evidence" value="ECO:0007669"/>
    <property type="project" value="UniProtKB-EC"/>
</dbReference>
<dbReference type="InterPro" id="IPR015424">
    <property type="entry name" value="PyrdxlP-dep_Trfase"/>
</dbReference>
<dbReference type="EMBL" id="CP044016">
    <property type="protein sequence ID" value="QES89055.1"/>
    <property type="molecule type" value="Genomic_DNA"/>
</dbReference>
<dbReference type="InterPro" id="IPR016454">
    <property type="entry name" value="Cysteine_dSase"/>
</dbReference>
<proteinExistence type="inferred from homology"/>
<evidence type="ECO:0000256" key="8">
    <source>
        <dbReference type="ARBA" id="ARBA00023014"/>
    </source>
</evidence>
<keyword evidence="4" id="KW-0808">Transferase</keyword>